<dbReference type="AlphaFoldDB" id="A0A1H7SKQ4"/>
<name>A0A1H7SKQ4_HALLR</name>
<dbReference type="Pfam" id="PF12840">
    <property type="entry name" value="HTH_20"/>
    <property type="match status" value="1"/>
</dbReference>
<evidence type="ECO:0000256" key="3">
    <source>
        <dbReference type="ARBA" id="ARBA00023163"/>
    </source>
</evidence>
<dbReference type="PANTHER" id="PTHR43132">
    <property type="entry name" value="ARSENICAL RESISTANCE OPERON REPRESSOR ARSR-RELATED"/>
    <property type="match status" value="1"/>
</dbReference>
<dbReference type="Gene3D" id="1.10.10.10">
    <property type="entry name" value="Winged helix-like DNA-binding domain superfamily/Winged helix DNA-binding domain"/>
    <property type="match status" value="1"/>
</dbReference>
<dbReference type="OrthoDB" id="11368at2157"/>
<feature type="transmembrane region" description="Helical" evidence="4">
    <location>
        <begin position="180"/>
        <end position="199"/>
    </location>
</feature>
<sequence>MSSLLPLKPAAESIHDREIDPLLVALDDPAADDILSALSSSTARAILTTIYEEPRPASELASALDTTLQTVSYHLERLEDADLVEEVTTWLSAQGREMAVYGPTNTAVVLFAGAEKTEPRLSSGLRTLVGGLAGTVVASLAVQAVWMTRQPPVQRFVARAEPEPTTPTTFLSAYLDGPGLVVLAVGAALVLAVTLAMAWTQRRV</sequence>
<dbReference type="CDD" id="cd00090">
    <property type="entry name" value="HTH_ARSR"/>
    <property type="match status" value="1"/>
</dbReference>
<keyword evidence="2" id="KW-0238">DNA-binding</keyword>
<reference evidence="6 7" key="1">
    <citation type="submission" date="2016-10" db="EMBL/GenBank/DDBJ databases">
        <authorList>
            <person name="de Groot N.N."/>
        </authorList>
    </citation>
    <scope>NUCLEOTIDE SEQUENCE [LARGE SCALE GENOMIC DNA]</scope>
    <source>
        <strain evidence="6 7">CDM_5</strain>
    </source>
</reference>
<keyword evidence="4" id="KW-1133">Transmembrane helix</keyword>
<proteinExistence type="predicted"/>
<accession>A0A1H7SKQ4</accession>
<dbReference type="InterPro" id="IPR036388">
    <property type="entry name" value="WH-like_DNA-bd_sf"/>
</dbReference>
<dbReference type="RefSeq" id="WP_074795424.1">
    <property type="nucleotide sequence ID" value="NZ_FOAD01000007.1"/>
</dbReference>
<evidence type="ECO:0000313" key="7">
    <source>
        <dbReference type="Proteomes" id="UP000183894"/>
    </source>
</evidence>
<feature type="transmembrane region" description="Helical" evidence="4">
    <location>
        <begin position="125"/>
        <end position="146"/>
    </location>
</feature>
<keyword evidence="1" id="KW-0805">Transcription regulation</keyword>
<evidence type="ECO:0000256" key="4">
    <source>
        <dbReference type="SAM" id="Phobius"/>
    </source>
</evidence>
<dbReference type="InterPro" id="IPR051011">
    <property type="entry name" value="Metal_resp_trans_reg"/>
</dbReference>
<evidence type="ECO:0000256" key="2">
    <source>
        <dbReference type="ARBA" id="ARBA00023125"/>
    </source>
</evidence>
<evidence type="ECO:0000256" key="1">
    <source>
        <dbReference type="ARBA" id="ARBA00023015"/>
    </source>
</evidence>
<dbReference type="EMBL" id="FOAD01000007">
    <property type="protein sequence ID" value="SEL73095.1"/>
    <property type="molecule type" value="Genomic_DNA"/>
</dbReference>
<keyword evidence="3" id="KW-0804">Transcription</keyword>
<dbReference type="SUPFAM" id="SSF46785">
    <property type="entry name" value="Winged helix' DNA-binding domain"/>
    <property type="match status" value="1"/>
</dbReference>
<dbReference type="GO" id="GO:0003700">
    <property type="term" value="F:DNA-binding transcription factor activity"/>
    <property type="evidence" value="ECO:0007669"/>
    <property type="project" value="InterPro"/>
</dbReference>
<dbReference type="SMART" id="SM00418">
    <property type="entry name" value="HTH_ARSR"/>
    <property type="match status" value="1"/>
</dbReference>
<evidence type="ECO:0000259" key="5">
    <source>
        <dbReference type="SMART" id="SM00418"/>
    </source>
</evidence>
<dbReference type="GO" id="GO:0003677">
    <property type="term" value="F:DNA binding"/>
    <property type="evidence" value="ECO:0007669"/>
    <property type="project" value="UniProtKB-KW"/>
</dbReference>
<keyword evidence="4" id="KW-0812">Transmembrane</keyword>
<dbReference type="Proteomes" id="UP000183894">
    <property type="component" value="Unassembled WGS sequence"/>
</dbReference>
<dbReference type="InterPro" id="IPR036390">
    <property type="entry name" value="WH_DNA-bd_sf"/>
</dbReference>
<protein>
    <submittedName>
        <fullName evidence="6">Helix-turn-helix domain-containing protein</fullName>
    </submittedName>
</protein>
<dbReference type="InterPro" id="IPR001845">
    <property type="entry name" value="HTH_ArsR_DNA-bd_dom"/>
</dbReference>
<keyword evidence="4" id="KW-0472">Membrane</keyword>
<dbReference type="InterPro" id="IPR011991">
    <property type="entry name" value="ArsR-like_HTH"/>
</dbReference>
<organism evidence="6 7">
    <name type="scientific">Haloferax larsenii</name>
    <dbReference type="NCBI Taxonomy" id="302484"/>
    <lineage>
        <taxon>Archaea</taxon>
        <taxon>Methanobacteriati</taxon>
        <taxon>Methanobacteriota</taxon>
        <taxon>Stenosarchaea group</taxon>
        <taxon>Halobacteria</taxon>
        <taxon>Halobacteriales</taxon>
        <taxon>Haloferacaceae</taxon>
        <taxon>Haloferax</taxon>
    </lineage>
</organism>
<dbReference type="PANTHER" id="PTHR43132:SF2">
    <property type="entry name" value="ARSENICAL RESISTANCE OPERON REPRESSOR ARSR-RELATED"/>
    <property type="match status" value="1"/>
</dbReference>
<evidence type="ECO:0000313" key="6">
    <source>
        <dbReference type="EMBL" id="SEL73095.1"/>
    </source>
</evidence>
<feature type="domain" description="HTH arsR-type" evidence="5">
    <location>
        <begin position="33"/>
        <end position="117"/>
    </location>
</feature>
<gene>
    <name evidence="6" type="ORF">SAMN04488691_107120</name>
</gene>